<dbReference type="SUPFAM" id="SSF143548">
    <property type="entry name" value="Serine metabolism enzymes domain"/>
    <property type="match status" value="1"/>
</dbReference>
<comment type="catalytic activity">
    <reaction evidence="12">
        <text>L-serine = pyruvate + NH4(+)</text>
        <dbReference type="Rhea" id="RHEA:19169"/>
        <dbReference type="ChEBI" id="CHEBI:15361"/>
        <dbReference type="ChEBI" id="CHEBI:28938"/>
        <dbReference type="ChEBI" id="CHEBI:33384"/>
        <dbReference type="EC" id="4.3.1.17"/>
    </reaction>
</comment>
<dbReference type="EMBL" id="MPKA01000052">
    <property type="protein sequence ID" value="OLU47293.1"/>
    <property type="molecule type" value="Genomic_DNA"/>
</dbReference>
<dbReference type="InterPro" id="IPR029009">
    <property type="entry name" value="ASB_dom_sf"/>
</dbReference>
<dbReference type="GO" id="GO:0003941">
    <property type="term" value="F:L-serine ammonia-lyase activity"/>
    <property type="evidence" value="ECO:0007669"/>
    <property type="project" value="UniProtKB-EC"/>
</dbReference>
<evidence type="ECO:0000256" key="3">
    <source>
        <dbReference type="ARBA" id="ARBA00008636"/>
    </source>
</evidence>
<comment type="caution">
    <text evidence="15">The sequence shown here is derived from an EMBL/GenBank/DDBJ whole genome shotgun (WGS) entry which is preliminary data.</text>
</comment>
<dbReference type="AlphaFoldDB" id="A0A1U7NP79"/>
<evidence type="ECO:0000313" key="15">
    <source>
        <dbReference type="EMBL" id="OLU47293.1"/>
    </source>
</evidence>
<comment type="cofactor">
    <cofactor evidence="1">
        <name>[4Fe-4S] cluster</name>
        <dbReference type="ChEBI" id="CHEBI:49883"/>
    </cofactor>
</comment>
<keyword evidence="9" id="KW-0411">Iron-sulfur</keyword>
<dbReference type="EC" id="4.3.1.17" evidence="4"/>
<reference evidence="15 16" key="1">
    <citation type="submission" date="2016-11" db="EMBL/GenBank/DDBJ databases">
        <title>Description of two novel members of the family Erysipelotrichaceae: Ileibacterium lipovorans gen. nov., sp. nov. and Dubosiella newyorkensis, gen. nov., sp. nov.</title>
        <authorList>
            <person name="Cox L.M."/>
            <person name="Sohn J."/>
            <person name="Tyrrell K.L."/>
            <person name="Citron D.M."/>
            <person name="Lawson P.A."/>
            <person name="Patel N.B."/>
            <person name="Iizumi T."/>
            <person name="Perez-Perez G.I."/>
            <person name="Goldstein E.J."/>
            <person name="Blaser M.J."/>
        </authorList>
    </citation>
    <scope>NUCLEOTIDE SEQUENCE [LARGE SCALE GENOMIC DNA]</scope>
    <source>
        <strain evidence="15 16">NYU-BL-A4</strain>
    </source>
</reference>
<evidence type="ECO:0000259" key="13">
    <source>
        <dbReference type="Pfam" id="PF03313"/>
    </source>
</evidence>
<evidence type="ECO:0000256" key="11">
    <source>
        <dbReference type="ARBA" id="ARBA00041766"/>
    </source>
</evidence>
<evidence type="ECO:0000256" key="4">
    <source>
        <dbReference type="ARBA" id="ARBA00012093"/>
    </source>
</evidence>
<dbReference type="GeneID" id="78274962"/>
<dbReference type="Gene3D" id="3.30.1330.90">
    <property type="entry name" value="D-3-phosphoglycerate dehydrogenase, domain 3"/>
    <property type="match status" value="2"/>
</dbReference>
<evidence type="ECO:0000256" key="5">
    <source>
        <dbReference type="ARBA" id="ARBA00022432"/>
    </source>
</evidence>
<comment type="pathway">
    <text evidence="2">Carbohydrate biosynthesis; gluconeogenesis.</text>
</comment>
<dbReference type="Pfam" id="PF03315">
    <property type="entry name" value="SDH_beta"/>
    <property type="match status" value="2"/>
</dbReference>
<protein>
    <recommendedName>
        <fullName evidence="4">L-serine ammonia-lyase</fullName>
        <ecNumber evidence="4">4.3.1.17</ecNumber>
    </recommendedName>
    <alternativeName>
        <fullName evidence="11">L-serine deaminase</fullName>
    </alternativeName>
</protein>
<keyword evidence="6" id="KW-0004">4Fe-4S</keyword>
<evidence type="ECO:0000259" key="14">
    <source>
        <dbReference type="Pfam" id="PF03315"/>
    </source>
</evidence>
<dbReference type="InterPro" id="IPR005130">
    <property type="entry name" value="Ser_deHydtase-like_asu"/>
</dbReference>
<dbReference type="GO" id="GO:0046872">
    <property type="term" value="F:metal ion binding"/>
    <property type="evidence" value="ECO:0007669"/>
    <property type="project" value="UniProtKB-KW"/>
</dbReference>
<evidence type="ECO:0000256" key="6">
    <source>
        <dbReference type="ARBA" id="ARBA00022485"/>
    </source>
</evidence>
<dbReference type="PANTHER" id="PTHR30182:SF1">
    <property type="entry name" value="L-SERINE DEHYDRATASE 1"/>
    <property type="match status" value="1"/>
</dbReference>
<name>A0A1U7NP79_9FIRM</name>
<dbReference type="OrthoDB" id="9805537at2"/>
<dbReference type="PANTHER" id="PTHR30182">
    <property type="entry name" value="L-SERINE DEHYDRATASE"/>
    <property type="match status" value="1"/>
</dbReference>
<feature type="domain" description="Serine dehydratase-like alpha subunit" evidence="13">
    <location>
        <begin position="151"/>
        <end position="395"/>
    </location>
</feature>
<evidence type="ECO:0000256" key="1">
    <source>
        <dbReference type="ARBA" id="ARBA00001966"/>
    </source>
</evidence>
<dbReference type="InterPro" id="IPR005131">
    <property type="entry name" value="Ser_deHydtase_bsu"/>
</dbReference>
<keyword evidence="7" id="KW-0479">Metal-binding</keyword>
<dbReference type="RefSeq" id="WP_076340851.1">
    <property type="nucleotide sequence ID" value="NZ_CAJTMI010000024.1"/>
</dbReference>
<evidence type="ECO:0000256" key="12">
    <source>
        <dbReference type="ARBA" id="ARBA00049406"/>
    </source>
</evidence>
<dbReference type="STRING" id="1862672.BO225_03240"/>
<feature type="domain" description="Serine dehydratase beta chain" evidence="14">
    <location>
        <begin position="3"/>
        <end position="64"/>
    </location>
</feature>
<keyword evidence="10 15" id="KW-0456">Lyase</keyword>
<dbReference type="Pfam" id="PF03313">
    <property type="entry name" value="SDH_alpha"/>
    <property type="match status" value="1"/>
</dbReference>
<dbReference type="GO" id="GO:0006094">
    <property type="term" value="P:gluconeogenesis"/>
    <property type="evidence" value="ECO:0007669"/>
    <property type="project" value="UniProtKB-KW"/>
</dbReference>
<evidence type="ECO:0000256" key="9">
    <source>
        <dbReference type="ARBA" id="ARBA00023014"/>
    </source>
</evidence>
<keyword evidence="8" id="KW-0408">Iron</keyword>
<keyword evidence="5" id="KW-0312">Gluconeogenesis</keyword>
<accession>A0A1U7NP79</accession>
<feature type="domain" description="Serine dehydratase beta chain" evidence="14">
    <location>
        <begin position="70"/>
        <end position="112"/>
    </location>
</feature>
<organism evidence="15 16">
    <name type="scientific">Dubosiella newyorkensis</name>
    <dbReference type="NCBI Taxonomy" id="1862672"/>
    <lineage>
        <taxon>Bacteria</taxon>
        <taxon>Bacillati</taxon>
        <taxon>Bacillota</taxon>
        <taxon>Erysipelotrichia</taxon>
        <taxon>Erysipelotrichales</taxon>
        <taxon>Erysipelotrichaceae</taxon>
        <taxon>Dubosiella</taxon>
    </lineage>
</organism>
<proteinExistence type="inferred from homology"/>
<evidence type="ECO:0000256" key="8">
    <source>
        <dbReference type="ARBA" id="ARBA00023004"/>
    </source>
</evidence>
<dbReference type="GO" id="GO:0051539">
    <property type="term" value="F:4 iron, 4 sulfur cluster binding"/>
    <property type="evidence" value="ECO:0007669"/>
    <property type="project" value="UniProtKB-KW"/>
</dbReference>
<sequence length="406" mass="43973">MQSIKEIFKIGPGPSSSHTFGPMKASEAMKTNYPEADRFKVVLYGSLALTGKGHLTDMIIAKTLKPRNVEIEFDYKSAVEHPNTMVFEAFKENESLGKETFISIGGGKIVKSGEKALEANSIYPLHSMDAIQTYCKEHHLNFEEYVDLIEGKDLDVYMKQIFSAMIKSVKKGLSKTGVLPGSLKLDRVANALNQSAKSCDEPSEQNALLLASYAYATSEQNASGGLVVTAPTMGSCGVIPALLYHYYYDLKYPKEKLIKGLKVAGLIGNLIQYNATISGAKAGCQAEVGAACSMGAAMIAYLQGQTNAQIECAAEIGLEHHLGLTCDPVGGYVMIPCIERNAVAAQRSIDAARLAKYLRNVKKNRVSFDMVVQTMNLTGKKLPIELKESALGGLAVVVPDHFNTKK</sequence>
<comment type="similarity">
    <text evidence="3">Belongs to the iron-sulfur dependent L-serine dehydratase family.</text>
</comment>
<evidence type="ECO:0000256" key="10">
    <source>
        <dbReference type="ARBA" id="ARBA00023239"/>
    </source>
</evidence>
<evidence type="ECO:0000256" key="7">
    <source>
        <dbReference type="ARBA" id="ARBA00022723"/>
    </source>
</evidence>
<evidence type="ECO:0000256" key="2">
    <source>
        <dbReference type="ARBA" id="ARBA00004742"/>
    </source>
</evidence>
<evidence type="ECO:0000313" key="16">
    <source>
        <dbReference type="Proteomes" id="UP000186705"/>
    </source>
</evidence>
<gene>
    <name evidence="15" type="ORF">BO225_03240</name>
</gene>
<dbReference type="Proteomes" id="UP000186705">
    <property type="component" value="Unassembled WGS sequence"/>
</dbReference>
<keyword evidence="16" id="KW-1185">Reference proteome</keyword>
<dbReference type="InterPro" id="IPR051318">
    <property type="entry name" value="Fe-S_L-Ser"/>
</dbReference>